<organism evidence="4 5">
    <name type="scientific">Saltatorellus ferox</name>
    <dbReference type="NCBI Taxonomy" id="2528018"/>
    <lineage>
        <taxon>Bacteria</taxon>
        <taxon>Pseudomonadati</taxon>
        <taxon>Planctomycetota</taxon>
        <taxon>Planctomycetia</taxon>
        <taxon>Planctomycetia incertae sedis</taxon>
        <taxon>Saltatorellus</taxon>
    </lineage>
</organism>
<dbReference type="InterPro" id="IPR015590">
    <property type="entry name" value="Aldehyde_DH_dom"/>
</dbReference>
<dbReference type="PANTHER" id="PTHR11699">
    <property type="entry name" value="ALDEHYDE DEHYDROGENASE-RELATED"/>
    <property type="match status" value="1"/>
</dbReference>
<dbReference type="AlphaFoldDB" id="A0A518EQZ8"/>
<sequence length="636" mass="66268">MKGLDPDLRALQEVRDAVRRAKEAQTIAASWSQEQTDRVCEAMSKAAAAASHDLARLAVEETGIGRVHYKILKNLFGSEGVWDSIKNERTVGFVSRDERAGVHEVASPVGVVAGIVPTTNPTSTTMYKALISVKGRNSVVISPHPRAKRCIGETVEVMRRAIERAGGPPDLVVCLANPTIESTGALMKHRDVAVILSTGGSGLVRAAYSSGKPAYGVGPGNVPCYVDRSANLGAAAEAVVASQSFDNATLCCSEQALVLDRPVAQRFLAEMQMRGAHVANEAERKKLETFCNQGGHMNPDIVGIDPWRIAEMAGFHVPQSTTVLLAFQDGVGKAHPLSIEILCPLLSIHVIDGWEQGCAVSKELLHFGGLGHTLSVHAEDRAILDAFFLAKPASRIVVNGPSSMGAVGFSTNLVPSFSLGCGPQAGNITSDNISARHLVNLKRVAFPTGDWKERERRAHERAAAMTGAGMPRGSMMDGDPGFRRGAEVSAVELPKAASSMPAPKMSSPPPPAPVVRARPVQTGPLSGPLSGPRDIPIGLGPSLAPGGSPLSGGAPRFTRPASGAPPAHIPVAPARSAPMRAGAEPSAGPSSFGAEQGISLSSIEIEAMLKNAGAGCPMGPCGGCPHHDATHHTCGA</sequence>
<evidence type="ECO:0000256" key="2">
    <source>
        <dbReference type="SAM" id="MobiDB-lite"/>
    </source>
</evidence>
<evidence type="ECO:0000259" key="3">
    <source>
        <dbReference type="Pfam" id="PF00171"/>
    </source>
</evidence>
<accession>A0A518EQZ8</accession>
<feature type="domain" description="Aldehyde dehydrogenase" evidence="3">
    <location>
        <begin position="12"/>
        <end position="274"/>
    </location>
</feature>
<protein>
    <submittedName>
        <fullName evidence="4">Aldehyde-alcohol dehydrogenase</fullName>
    </submittedName>
</protein>
<feature type="region of interest" description="Disordered" evidence="2">
    <location>
        <begin position="462"/>
        <end position="483"/>
    </location>
</feature>
<evidence type="ECO:0000256" key="1">
    <source>
        <dbReference type="ARBA" id="ARBA00023002"/>
    </source>
</evidence>
<keyword evidence="1" id="KW-0560">Oxidoreductase</keyword>
<dbReference type="CDD" id="cd07122">
    <property type="entry name" value="ALDH_F20_ACDH"/>
    <property type="match status" value="1"/>
</dbReference>
<dbReference type="GO" id="GO:0016620">
    <property type="term" value="F:oxidoreductase activity, acting on the aldehyde or oxo group of donors, NAD or NADP as acceptor"/>
    <property type="evidence" value="ECO:0007669"/>
    <property type="project" value="InterPro"/>
</dbReference>
<evidence type="ECO:0000313" key="5">
    <source>
        <dbReference type="Proteomes" id="UP000320390"/>
    </source>
</evidence>
<dbReference type="EMBL" id="CP036434">
    <property type="protein sequence ID" value="QDV06511.1"/>
    <property type="molecule type" value="Genomic_DNA"/>
</dbReference>
<dbReference type="InterPro" id="IPR016163">
    <property type="entry name" value="Ald_DH_C"/>
</dbReference>
<evidence type="ECO:0000313" key="4">
    <source>
        <dbReference type="EMBL" id="QDV06511.1"/>
    </source>
</evidence>
<dbReference type="InterPro" id="IPR016161">
    <property type="entry name" value="Ald_DH/histidinol_DH"/>
</dbReference>
<dbReference type="SUPFAM" id="SSF53720">
    <property type="entry name" value="ALDH-like"/>
    <property type="match status" value="1"/>
</dbReference>
<name>A0A518EQZ8_9BACT</name>
<gene>
    <name evidence="4" type="primary">adhE</name>
    <name evidence="4" type="ORF">Poly30_20210</name>
</gene>
<reference evidence="4 5" key="1">
    <citation type="submission" date="2019-02" db="EMBL/GenBank/DDBJ databases">
        <title>Deep-cultivation of Planctomycetes and their phenomic and genomic characterization uncovers novel biology.</title>
        <authorList>
            <person name="Wiegand S."/>
            <person name="Jogler M."/>
            <person name="Boedeker C."/>
            <person name="Pinto D."/>
            <person name="Vollmers J."/>
            <person name="Rivas-Marin E."/>
            <person name="Kohn T."/>
            <person name="Peeters S.H."/>
            <person name="Heuer A."/>
            <person name="Rast P."/>
            <person name="Oberbeckmann S."/>
            <person name="Bunk B."/>
            <person name="Jeske O."/>
            <person name="Meyerdierks A."/>
            <person name="Storesund J.E."/>
            <person name="Kallscheuer N."/>
            <person name="Luecker S."/>
            <person name="Lage O.M."/>
            <person name="Pohl T."/>
            <person name="Merkel B.J."/>
            <person name="Hornburger P."/>
            <person name="Mueller R.-W."/>
            <person name="Bruemmer F."/>
            <person name="Labrenz M."/>
            <person name="Spormann A.M."/>
            <person name="Op den Camp H."/>
            <person name="Overmann J."/>
            <person name="Amann R."/>
            <person name="Jetten M.S.M."/>
            <person name="Mascher T."/>
            <person name="Medema M.H."/>
            <person name="Devos D.P."/>
            <person name="Kaster A.-K."/>
            <person name="Ovreas L."/>
            <person name="Rohde M."/>
            <person name="Galperin M.Y."/>
            <person name="Jogler C."/>
        </authorList>
    </citation>
    <scope>NUCLEOTIDE SEQUENCE [LARGE SCALE GENOMIC DNA]</scope>
    <source>
        <strain evidence="4 5">Poly30</strain>
    </source>
</reference>
<dbReference type="Gene3D" id="3.40.605.10">
    <property type="entry name" value="Aldehyde Dehydrogenase, Chain A, domain 1"/>
    <property type="match status" value="1"/>
</dbReference>
<keyword evidence="5" id="KW-1185">Reference proteome</keyword>
<feature type="compositionally biased region" description="Low complexity" evidence="2">
    <location>
        <begin position="495"/>
        <end position="505"/>
    </location>
</feature>
<dbReference type="RefSeq" id="WP_419191199.1">
    <property type="nucleotide sequence ID" value="NZ_CP036434.1"/>
</dbReference>
<dbReference type="Gene3D" id="3.40.309.10">
    <property type="entry name" value="Aldehyde Dehydrogenase, Chain A, domain 2"/>
    <property type="match status" value="1"/>
</dbReference>
<dbReference type="Proteomes" id="UP000320390">
    <property type="component" value="Chromosome"/>
</dbReference>
<proteinExistence type="predicted"/>
<feature type="region of interest" description="Disordered" evidence="2">
    <location>
        <begin position="495"/>
        <end position="594"/>
    </location>
</feature>
<dbReference type="InterPro" id="IPR016162">
    <property type="entry name" value="Ald_DH_N"/>
</dbReference>
<feature type="compositionally biased region" description="Low complexity" evidence="2">
    <location>
        <begin position="535"/>
        <end position="555"/>
    </location>
</feature>
<dbReference type="Pfam" id="PF00171">
    <property type="entry name" value="Aldedh"/>
    <property type="match status" value="1"/>
</dbReference>